<evidence type="ECO:0000256" key="4">
    <source>
        <dbReference type="ARBA" id="ARBA00022490"/>
    </source>
</evidence>
<dbReference type="GO" id="GO:0006260">
    <property type="term" value="P:DNA replication"/>
    <property type="evidence" value="ECO:0007669"/>
    <property type="project" value="UniProtKB-UniRule"/>
</dbReference>
<dbReference type="InterPro" id="IPR042174">
    <property type="entry name" value="RecF_2"/>
</dbReference>
<dbReference type="GO" id="GO:0005737">
    <property type="term" value="C:cytoplasm"/>
    <property type="evidence" value="ECO:0007669"/>
    <property type="project" value="UniProtKB-SubCell"/>
</dbReference>
<dbReference type="GO" id="GO:0000731">
    <property type="term" value="P:DNA synthesis involved in DNA repair"/>
    <property type="evidence" value="ECO:0007669"/>
    <property type="project" value="TreeGrafter"/>
</dbReference>
<dbReference type="PROSITE" id="PS00618">
    <property type="entry name" value="RECF_2"/>
    <property type="match status" value="1"/>
</dbReference>
<dbReference type="NCBIfam" id="TIGR00611">
    <property type="entry name" value="recf"/>
    <property type="match status" value="1"/>
</dbReference>
<keyword evidence="4 12" id="KW-0963">Cytoplasm</keyword>
<organism evidence="15 16">
    <name type="scientific">Sporotomaculum syntrophicum</name>
    <dbReference type="NCBI Taxonomy" id="182264"/>
    <lineage>
        <taxon>Bacteria</taxon>
        <taxon>Bacillati</taxon>
        <taxon>Bacillota</taxon>
        <taxon>Clostridia</taxon>
        <taxon>Eubacteriales</taxon>
        <taxon>Desulfallaceae</taxon>
        <taxon>Sporotomaculum</taxon>
    </lineage>
</organism>
<evidence type="ECO:0000313" key="16">
    <source>
        <dbReference type="Proteomes" id="UP000798488"/>
    </source>
</evidence>
<keyword evidence="6 12" id="KW-0547">Nucleotide-binding</keyword>
<evidence type="ECO:0000256" key="7">
    <source>
        <dbReference type="ARBA" id="ARBA00022763"/>
    </source>
</evidence>
<comment type="caution">
    <text evidence="15">The sequence shown here is derived from an EMBL/GenBank/DDBJ whole genome shotgun (WGS) entry which is preliminary data.</text>
</comment>
<evidence type="ECO:0000256" key="6">
    <source>
        <dbReference type="ARBA" id="ARBA00022741"/>
    </source>
</evidence>
<dbReference type="OrthoDB" id="9803889at2"/>
<dbReference type="Gene3D" id="3.40.50.300">
    <property type="entry name" value="P-loop containing nucleotide triphosphate hydrolases"/>
    <property type="match status" value="1"/>
</dbReference>
<protein>
    <recommendedName>
        <fullName evidence="3 12">DNA replication and repair protein RecF</fullName>
    </recommendedName>
</protein>
<feature type="domain" description="RecF/RecN/SMC N-terminal" evidence="14">
    <location>
        <begin position="3"/>
        <end position="353"/>
    </location>
</feature>
<keyword evidence="8 12" id="KW-0067">ATP-binding</keyword>
<evidence type="ECO:0000256" key="8">
    <source>
        <dbReference type="ARBA" id="ARBA00022840"/>
    </source>
</evidence>
<comment type="subcellular location">
    <subcellularLocation>
        <location evidence="1 12 13">Cytoplasm</location>
    </subcellularLocation>
</comment>
<comment type="similarity">
    <text evidence="2 12 13">Belongs to the RecF family.</text>
</comment>
<dbReference type="EMBL" id="LSRS01000002">
    <property type="protein sequence ID" value="KAF1085904.1"/>
    <property type="molecule type" value="Genomic_DNA"/>
</dbReference>
<dbReference type="InterPro" id="IPR001238">
    <property type="entry name" value="DNA-binding_RecF"/>
</dbReference>
<dbReference type="PANTHER" id="PTHR32182">
    <property type="entry name" value="DNA REPLICATION AND REPAIR PROTEIN RECF"/>
    <property type="match status" value="1"/>
</dbReference>
<dbReference type="GO" id="GO:0003697">
    <property type="term" value="F:single-stranded DNA binding"/>
    <property type="evidence" value="ECO:0007669"/>
    <property type="project" value="UniProtKB-UniRule"/>
</dbReference>
<gene>
    <name evidence="12 15" type="primary">recF</name>
    <name evidence="15" type="ORF">SPSYN_00639</name>
</gene>
<keyword evidence="10 12" id="KW-0234">DNA repair</keyword>
<dbReference type="GO" id="GO:0006302">
    <property type="term" value="P:double-strand break repair"/>
    <property type="evidence" value="ECO:0007669"/>
    <property type="project" value="TreeGrafter"/>
</dbReference>
<dbReference type="InterPro" id="IPR003395">
    <property type="entry name" value="RecF/RecN/SMC_N"/>
</dbReference>
<dbReference type="Gene3D" id="1.20.1050.90">
    <property type="entry name" value="RecF/RecN/SMC, N-terminal domain"/>
    <property type="match status" value="1"/>
</dbReference>
<evidence type="ECO:0000256" key="13">
    <source>
        <dbReference type="RuleBase" id="RU000578"/>
    </source>
</evidence>
<keyword evidence="5 12" id="KW-0235">DNA replication</keyword>
<evidence type="ECO:0000259" key="14">
    <source>
        <dbReference type="Pfam" id="PF02463"/>
    </source>
</evidence>
<keyword evidence="11 12" id="KW-0742">SOS response</keyword>
<evidence type="ECO:0000256" key="3">
    <source>
        <dbReference type="ARBA" id="ARBA00020170"/>
    </source>
</evidence>
<dbReference type="GO" id="GO:0009432">
    <property type="term" value="P:SOS response"/>
    <property type="evidence" value="ECO:0007669"/>
    <property type="project" value="UniProtKB-UniRule"/>
</dbReference>
<evidence type="ECO:0000313" key="15">
    <source>
        <dbReference type="EMBL" id="KAF1085904.1"/>
    </source>
</evidence>
<evidence type="ECO:0000256" key="9">
    <source>
        <dbReference type="ARBA" id="ARBA00023125"/>
    </source>
</evidence>
<sequence>MILKNLNINSFRNYKTLHWEPHPGINLITGLNAQGKTNLLEAIYYSGLGYSFRKKASDVINWQSKNASIKAVYQLNNINMDISLHINHDEKKLLINGSEEKRKFLPGRFGIVLFKPDDLQIIKGPPSIKRDFIDRDIGMLEPVYLRDLMQYRRVVEQRNYLLRNGIRNNDSFHVWSESFYQYGSKVLSGRIKLLQKYIPLVQKTYALITGGNEELEMKYLSTLKITSNTNIEQIIQQFKSEGKTRQKEELYKKQTTFGPHRDDIIFLVNNKDARYYASQGQIRSIVLALKTAQITLFYNENGEYPILLLDDVLMELDDQRQQYLFKLISNHVQSFITTTQMGKNSNYVNRVYLINNGKIREVV</sequence>
<evidence type="ECO:0000256" key="5">
    <source>
        <dbReference type="ARBA" id="ARBA00022705"/>
    </source>
</evidence>
<proteinExistence type="inferred from homology"/>
<dbReference type="InterPro" id="IPR027417">
    <property type="entry name" value="P-loop_NTPase"/>
</dbReference>
<dbReference type="SUPFAM" id="SSF52540">
    <property type="entry name" value="P-loop containing nucleoside triphosphate hydrolases"/>
    <property type="match status" value="1"/>
</dbReference>
<dbReference type="RefSeq" id="WP_161821060.1">
    <property type="nucleotide sequence ID" value="NZ_LSRS01000002.1"/>
</dbReference>
<keyword evidence="9 12" id="KW-0238">DNA-binding</keyword>
<dbReference type="PANTHER" id="PTHR32182:SF0">
    <property type="entry name" value="DNA REPLICATION AND REPAIR PROTEIN RECF"/>
    <property type="match status" value="1"/>
</dbReference>
<dbReference type="GO" id="GO:0005524">
    <property type="term" value="F:ATP binding"/>
    <property type="evidence" value="ECO:0007669"/>
    <property type="project" value="UniProtKB-UniRule"/>
</dbReference>
<dbReference type="HAMAP" id="MF_00365">
    <property type="entry name" value="RecF"/>
    <property type="match status" value="1"/>
</dbReference>
<dbReference type="Proteomes" id="UP000798488">
    <property type="component" value="Unassembled WGS sequence"/>
</dbReference>
<evidence type="ECO:0000256" key="12">
    <source>
        <dbReference type="HAMAP-Rule" id="MF_00365"/>
    </source>
</evidence>
<evidence type="ECO:0000256" key="10">
    <source>
        <dbReference type="ARBA" id="ARBA00023204"/>
    </source>
</evidence>
<dbReference type="InterPro" id="IPR018078">
    <property type="entry name" value="DNA-binding_RecF_CS"/>
</dbReference>
<name>A0A9D3AZH4_9FIRM</name>
<evidence type="ECO:0000256" key="2">
    <source>
        <dbReference type="ARBA" id="ARBA00008016"/>
    </source>
</evidence>
<accession>A0A9D3AZH4</accession>
<comment type="function">
    <text evidence="12 13">The RecF protein is involved in DNA metabolism; it is required for DNA replication and normal SOS inducibility. RecF binds preferentially to single-stranded, linear DNA. It also seems to bind ATP.</text>
</comment>
<keyword evidence="7 12" id="KW-0227">DNA damage</keyword>
<dbReference type="AlphaFoldDB" id="A0A9D3AZH4"/>
<evidence type="ECO:0000256" key="11">
    <source>
        <dbReference type="ARBA" id="ARBA00023236"/>
    </source>
</evidence>
<reference evidence="15" key="1">
    <citation type="submission" date="2016-02" db="EMBL/GenBank/DDBJ databases">
        <title>Draft Genome Sequence of Sporotomaculum syntrophicum Strain FB, a Syntrophic Benzoate Degrader.</title>
        <authorList>
            <person name="Nobu M.K."/>
            <person name="Narihiro T."/>
            <person name="Qiu Y.-L."/>
            <person name="Ohashi A."/>
            <person name="Liu W.-T."/>
            <person name="Yuji S."/>
        </authorList>
    </citation>
    <scope>NUCLEOTIDE SEQUENCE</scope>
    <source>
        <strain evidence="15">FB</strain>
    </source>
</reference>
<keyword evidence="16" id="KW-1185">Reference proteome</keyword>
<feature type="binding site" evidence="12">
    <location>
        <begin position="30"/>
        <end position="37"/>
    </location>
    <ligand>
        <name>ATP</name>
        <dbReference type="ChEBI" id="CHEBI:30616"/>
    </ligand>
</feature>
<dbReference type="Pfam" id="PF02463">
    <property type="entry name" value="SMC_N"/>
    <property type="match status" value="1"/>
</dbReference>
<evidence type="ECO:0000256" key="1">
    <source>
        <dbReference type="ARBA" id="ARBA00004496"/>
    </source>
</evidence>